<dbReference type="Pfam" id="PF01263">
    <property type="entry name" value="Aldose_epim"/>
    <property type="match status" value="1"/>
</dbReference>
<protein>
    <submittedName>
        <fullName evidence="1">Aldose 1-epimerase</fullName>
    </submittedName>
</protein>
<dbReference type="AlphaFoldDB" id="A0A6C0P5V0"/>
<dbReference type="InterPro" id="IPR011013">
    <property type="entry name" value="Gal_mutarotase_sf_dom"/>
</dbReference>
<dbReference type="SUPFAM" id="SSF74650">
    <property type="entry name" value="Galactose mutarotase-like"/>
    <property type="match status" value="1"/>
</dbReference>
<dbReference type="GO" id="GO:0005975">
    <property type="term" value="P:carbohydrate metabolic process"/>
    <property type="evidence" value="ECO:0007669"/>
    <property type="project" value="InterPro"/>
</dbReference>
<keyword evidence="2" id="KW-1185">Reference proteome</keyword>
<dbReference type="GO" id="GO:0030246">
    <property type="term" value="F:carbohydrate binding"/>
    <property type="evidence" value="ECO:0007669"/>
    <property type="project" value="InterPro"/>
</dbReference>
<reference evidence="1 2" key="1">
    <citation type="submission" date="2020-02" db="EMBL/GenBank/DDBJ databases">
        <title>Paenibacillus sp. nov., isolated from rhizosphere soil of tomato.</title>
        <authorList>
            <person name="Weon H.-Y."/>
            <person name="Lee S.A."/>
        </authorList>
    </citation>
    <scope>NUCLEOTIDE SEQUENCE [LARGE SCALE GENOMIC DNA]</scope>
    <source>
        <strain evidence="1 2">14171R-81</strain>
    </source>
</reference>
<sequence length="324" mass="36451">MQRYAAETRVQEGLNVIVLTDRSSDSEARLLPDAGNNLFLFSSAGQEIIKTPISLHRLREDRSAATRYGTPILFPPNRIQDGMFTFKGRNYRFPLTEPPEYHLHGELVSRAWEVVAYGSSEEEGAWVTSRLQYADHPDILAYYPHPLTFAITYRLLDGKLQMDSTIKNEGTDEAPFFYGLHPYFSIPAALENSTTLHIPAVEEWPATDKAFVTGMPSDTALSQAMRSGFPLASYPKLGCSMLTLDPESDAICRFKLPAYSIAYQVDKQFPFVLLFSPSWNESFSIEPYTYLTDAFNLPYSPDLTGAQGIVAGEERCLRTSLWVE</sequence>
<gene>
    <name evidence="1" type="ORF">GZH47_24985</name>
</gene>
<dbReference type="Gene3D" id="2.70.98.10">
    <property type="match status" value="1"/>
</dbReference>
<dbReference type="InterPro" id="IPR008183">
    <property type="entry name" value="Aldose_1/G6P_1-epimerase"/>
</dbReference>
<dbReference type="EMBL" id="CP048286">
    <property type="protein sequence ID" value="QHW33731.1"/>
    <property type="molecule type" value="Genomic_DNA"/>
</dbReference>
<name>A0A6C0P5V0_9BACL</name>
<evidence type="ECO:0000313" key="1">
    <source>
        <dbReference type="EMBL" id="QHW33731.1"/>
    </source>
</evidence>
<evidence type="ECO:0000313" key="2">
    <source>
        <dbReference type="Proteomes" id="UP000479114"/>
    </source>
</evidence>
<accession>A0A6C0P5V0</accession>
<organism evidence="1 2">
    <name type="scientific">Paenibacillus rhizovicinus</name>
    <dbReference type="NCBI Taxonomy" id="2704463"/>
    <lineage>
        <taxon>Bacteria</taxon>
        <taxon>Bacillati</taxon>
        <taxon>Bacillota</taxon>
        <taxon>Bacilli</taxon>
        <taxon>Bacillales</taxon>
        <taxon>Paenibacillaceae</taxon>
        <taxon>Paenibacillus</taxon>
    </lineage>
</organism>
<proteinExistence type="predicted"/>
<dbReference type="InterPro" id="IPR014718">
    <property type="entry name" value="GH-type_carb-bd"/>
</dbReference>
<dbReference type="GO" id="GO:0016853">
    <property type="term" value="F:isomerase activity"/>
    <property type="evidence" value="ECO:0007669"/>
    <property type="project" value="InterPro"/>
</dbReference>
<dbReference type="Proteomes" id="UP000479114">
    <property type="component" value="Chromosome"/>
</dbReference>
<dbReference type="CDD" id="cd01081">
    <property type="entry name" value="Aldose_epim"/>
    <property type="match status" value="1"/>
</dbReference>
<dbReference type="RefSeq" id="WP_162643729.1">
    <property type="nucleotide sequence ID" value="NZ_CP048286.1"/>
</dbReference>
<dbReference type="KEGG" id="prz:GZH47_24985"/>